<comment type="caution">
    <text evidence="1">The sequence shown here is derived from an EMBL/GenBank/DDBJ whole genome shotgun (WGS) entry which is preliminary data.</text>
</comment>
<reference evidence="1 2" key="1">
    <citation type="submission" date="2023-08" db="EMBL/GenBank/DDBJ databases">
        <title>Annotated Genome Sequence of Vanrija albida AlHP1.</title>
        <authorList>
            <person name="Herzog R."/>
        </authorList>
    </citation>
    <scope>NUCLEOTIDE SEQUENCE [LARGE SCALE GENOMIC DNA]</scope>
    <source>
        <strain evidence="1 2">AlHP1</strain>
    </source>
</reference>
<accession>A0ABR3QH66</accession>
<name>A0ABR3QH66_9TREE</name>
<keyword evidence="2" id="KW-1185">Reference proteome</keyword>
<dbReference type="EMBL" id="JBBXJM010000001">
    <property type="protein sequence ID" value="KAL1413716.1"/>
    <property type="molecule type" value="Genomic_DNA"/>
</dbReference>
<dbReference type="GeneID" id="95982541"/>
<gene>
    <name evidence="1" type="ORF">Q8F55_001498</name>
</gene>
<sequence>MSSTTTAAPFIPSPARTISGIPMPTFTPTWKEALKEWELLCAADVANVTDKCCAEQHGSLWVDNATTLLDGMTLAPGPQHNCLLYPTNRTTSNATWFAFVKCVNAEPAAGIDAWCVSGGPKKSGGKRVAAGLIGLVWLAAGCALAL</sequence>
<protein>
    <recommendedName>
        <fullName evidence="3">Extracellular membrane protein CFEM domain-containing protein</fullName>
    </recommendedName>
</protein>
<evidence type="ECO:0000313" key="1">
    <source>
        <dbReference type="EMBL" id="KAL1413716.1"/>
    </source>
</evidence>
<dbReference type="RefSeq" id="XP_069213660.1">
    <property type="nucleotide sequence ID" value="XM_069350116.1"/>
</dbReference>
<dbReference type="Proteomes" id="UP001565368">
    <property type="component" value="Unassembled WGS sequence"/>
</dbReference>
<proteinExistence type="predicted"/>
<evidence type="ECO:0000313" key="2">
    <source>
        <dbReference type="Proteomes" id="UP001565368"/>
    </source>
</evidence>
<evidence type="ECO:0008006" key="3">
    <source>
        <dbReference type="Google" id="ProtNLM"/>
    </source>
</evidence>
<organism evidence="1 2">
    <name type="scientific">Vanrija albida</name>
    <dbReference type="NCBI Taxonomy" id="181172"/>
    <lineage>
        <taxon>Eukaryota</taxon>
        <taxon>Fungi</taxon>
        <taxon>Dikarya</taxon>
        <taxon>Basidiomycota</taxon>
        <taxon>Agaricomycotina</taxon>
        <taxon>Tremellomycetes</taxon>
        <taxon>Trichosporonales</taxon>
        <taxon>Trichosporonaceae</taxon>
        <taxon>Vanrija</taxon>
    </lineage>
</organism>